<evidence type="ECO:0000256" key="3">
    <source>
        <dbReference type="ARBA" id="ARBA00023274"/>
    </source>
</evidence>
<dbReference type="AlphaFoldDB" id="A0A0C9THC7"/>
<protein>
    <recommendedName>
        <fullName evidence="7">30S ribosomal protein S17</fullName>
    </recommendedName>
</protein>
<accession>A0A0C9THC7</accession>
<comment type="similarity">
    <text evidence="1">Belongs to the universal ribosomal protein uS17 family.</text>
</comment>
<dbReference type="Gene3D" id="2.40.50.140">
    <property type="entry name" value="Nucleic acid-binding proteins"/>
    <property type="match status" value="1"/>
</dbReference>
<dbReference type="SUPFAM" id="SSF50249">
    <property type="entry name" value="Nucleic acid-binding proteins"/>
    <property type="match status" value="1"/>
</dbReference>
<feature type="region of interest" description="Disordered" evidence="4">
    <location>
        <begin position="143"/>
        <end position="165"/>
    </location>
</feature>
<dbReference type="GO" id="GO:0005840">
    <property type="term" value="C:ribosome"/>
    <property type="evidence" value="ECO:0007669"/>
    <property type="project" value="UniProtKB-KW"/>
</dbReference>
<evidence type="ECO:0000256" key="4">
    <source>
        <dbReference type="SAM" id="MobiDB-lite"/>
    </source>
</evidence>
<reference evidence="5 6" key="1">
    <citation type="submission" date="2014-06" db="EMBL/GenBank/DDBJ databases">
        <title>Evolutionary Origins and Diversification of the Mycorrhizal Mutualists.</title>
        <authorList>
            <consortium name="DOE Joint Genome Institute"/>
            <consortium name="Mycorrhizal Genomics Consortium"/>
            <person name="Kohler A."/>
            <person name="Kuo A."/>
            <person name="Nagy L.G."/>
            <person name="Floudas D."/>
            <person name="Copeland A."/>
            <person name="Barry K.W."/>
            <person name="Cichocki N."/>
            <person name="Veneault-Fourrey C."/>
            <person name="LaButti K."/>
            <person name="Lindquist E.A."/>
            <person name="Lipzen A."/>
            <person name="Lundell T."/>
            <person name="Morin E."/>
            <person name="Murat C."/>
            <person name="Riley R."/>
            <person name="Ohm R."/>
            <person name="Sun H."/>
            <person name="Tunlid A."/>
            <person name="Henrissat B."/>
            <person name="Grigoriev I.V."/>
            <person name="Hibbett D.S."/>
            <person name="Martin F."/>
        </authorList>
    </citation>
    <scope>NUCLEOTIDE SEQUENCE [LARGE SCALE GENOMIC DNA]</scope>
    <source>
        <strain evidence="5 6">SS14</strain>
    </source>
</reference>
<evidence type="ECO:0000256" key="1">
    <source>
        <dbReference type="ARBA" id="ARBA00010254"/>
    </source>
</evidence>
<dbReference type="PANTHER" id="PTHR10744">
    <property type="entry name" value="40S RIBOSOMAL PROTEIN S11 FAMILY MEMBER"/>
    <property type="match status" value="1"/>
</dbReference>
<feature type="region of interest" description="Disordered" evidence="4">
    <location>
        <begin position="91"/>
        <end position="122"/>
    </location>
</feature>
<dbReference type="InterPro" id="IPR000266">
    <property type="entry name" value="Ribosomal_uS17"/>
</dbReference>
<evidence type="ECO:0000313" key="5">
    <source>
        <dbReference type="EMBL" id="KIJ28883.1"/>
    </source>
</evidence>
<dbReference type="OrthoDB" id="274752at2759"/>
<dbReference type="GO" id="GO:0005739">
    <property type="term" value="C:mitochondrion"/>
    <property type="evidence" value="ECO:0007669"/>
    <property type="project" value="TreeGrafter"/>
</dbReference>
<dbReference type="CDD" id="cd00364">
    <property type="entry name" value="Ribosomal_uS17"/>
    <property type="match status" value="1"/>
</dbReference>
<organism evidence="5 6">
    <name type="scientific">Sphaerobolus stellatus (strain SS14)</name>
    <dbReference type="NCBI Taxonomy" id="990650"/>
    <lineage>
        <taxon>Eukaryota</taxon>
        <taxon>Fungi</taxon>
        <taxon>Dikarya</taxon>
        <taxon>Basidiomycota</taxon>
        <taxon>Agaricomycotina</taxon>
        <taxon>Agaricomycetes</taxon>
        <taxon>Phallomycetidae</taxon>
        <taxon>Geastrales</taxon>
        <taxon>Sphaerobolaceae</taxon>
        <taxon>Sphaerobolus</taxon>
    </lineage>
</organism>
<dbReference type="EMBL" id="KN837295">
    <property type="protein sequence ID" value="KIJ28883.1"/>
    <property type="molecule type" value="Genomic_DNA"/>
</dbReference>
<dbReference type="HOGENOM" id="CLU_1699794_0_0_1"/>
<dbReference type="Proteomes" id="UP000054279">
    <property type="component" value="Unassembled WGS sequence"/>
</dbReference>
<name>A0A0C9THC7_SPHS4</name>
<keyword evidence="3" id="KW-0687">Ribonucleoprotein</keyword>
<evidence type="ECO:0008006" key="7">
    <source>
        <dbReference type="Google" id="ProtNLM"/>
    </source>
</evidence>
<dbReference type="GO" id="GO:1990904">
    <property type="term" value="C:ribonucleoprotein complex"/>
    <property type="evidence" value="ECO:0007669"/>
    <property type="project" value="UniProtKB-KW"/>
</dbReference>
<dbReference type="InterPro" id="IPR012340">
    <property type="entry name" value="NA-bd_OB-fold"/>
</dbReference>
<proteinExistence type="inferred from homology"/>
<evidence type="ECO:0000256" key="2">
    <source>
        <dbReference type="ARBA" id="ARBA00022980"/>
    </source>
</evidence>
<keyword evidence="6" id="KW-1185">Reference proteome</keyword>
<keyword evidence="2" id="KW-0689">Ribosomal protein</keyword>
<dbReference type="Pfam" id="PF00366">
    <property type="entry name" value="Ribosomal_S17"/>
    <property type="match status" value="1"/>
</dbReference>
<gene>
    <name evidence="5" type="ORF">M422DRAFT_189151</name>
</gene>
<evidence type="ECO:0000313" key="6">
    <source>
        <dbReference type="Proteomes" id="UP000054279"/>
    </source>
</evidence>
<dbReference type="PANTHER" id="PTHR10744:SF1">
    <property type="entry name" value="SMALL RIBOSOMAL SUBUNIT PROTEIN US17M"/>
    <property type="match status" value="1"/>
</dbReference>
<sequence>MPPLSLKGLVTKVGCMNKTATVTVSRWAEHPKTQKRIVRSKKYLTHDPENESITLKIGDEVLIRNCPPVSARKRFALEKIIRNPKTLWEKAQAEEANKNTAKTTGSGTSLGGGEKQGPLDVTAGGSEILKAVRSAKFKSMSKMGKKGMAGVLGSKSMEAAPSMPS</sequence>
<dbReference type="GO" id="GO:0003735">
    <property type="term" value="F:structural constituent of ribosome"/>
    <property type="evidence" value="ECO:0007669"/>
    <property type="project" value="InterPro"/>
</dbReference>
<dbReference type="GO" id="GO:0006412">
    <property type="term" value="P:translation"/>
    <property type="evidence" value="ECO:0007669"/>
    <property type="project" value="InterPro"/>
</dbReference>